<proteinExistence type="predicted"/>
<dbReference type="GO" id="GO:0005886">
    <property type="term" value="C:plasma membrane"/>
    <property type="evidence" value="ECO:0007669"/>
    <property type="project" value="UniProtKB-SubCell"/>
</dbReference>
<evidence type="ECO:0000256" key="1">
    <source>
        <dbReference type="ARBA" id="ARBA00004429"/>
    </source>
</evidence>
<reference evidence="4 5" key="1">
    <citation type="submission" date="2020-08" db="EMBL/GenBank/DDBJ databases">
        <title>Genomic Encyclopedia of Type Strains, Phase III (KMG-III): the genomes of soil and plant-associated and newly described type strains.</title>
        <authorList>
            <person name="Whitman W."/>
        </authorList>
    </citation>
    <scope>NUCLEOTIDE SEQUENCE [LARGE SCALE GENOMIC DNA]</scope>
    <source>
        <strain evidence="4 5">CECT 4462</strain>
    </source>
</reference>
<keyword evidence="3" id="KW-1133">Transmembrane helix</keyword>
<dbReference type="EMBL" id="JACHXI010000027">
    <property type="protein sequence ID" value="MBB3105183.1"/>
    <property type="molecule type" value="Genomic_DNA"/>
</dbReference>
<dbReference type="PANTHER" id="PTHR43702:SF3">
    <property type="entry name" value="PROTEIN TSGA"/>
    <property type="match status" value="1"/>
</dbReference>
<comment type="caution">
    <text evidence="4">The sequence shown here is derived from an EMBL/GenBank/DDBJ whole genome shotgun (WGS) entry which is preliminary data.</text>
</comment>
<evidence type="ECO:0000256" key="2">
    <source>
        <dbReference type="ARBA" id="ARBA00022475"/>
    </source>
</evidence>
<dbReference type="InterPro" id="IPR036259">
    <property type="entry name" value="MFS_trans_sf"/>
</dbReference>
<organism evidence="4 5">
    <name type="scientific">Azomonas macrocytogenes</name>
    <name type="common">Azotobacter macrocytogenes</name>
    <dbReference type="NCBI Taxonomy" id="69962"/>
    <lineage>
        <taxon>Bacteria</taxon>
        <taxon>Pseudomonadati</taxon>
        <taxon>Pseudomonadota</taxon>
        <taxon>Gammaproteobacteria</taxon>
        <taxon>Pseudomonadales</taxon>
        <taxon>Pseudomonadaceae</taxon>
        <taxon>Azomonas</taxon>
    </lineage>
</organism>
<keyword evidence="5" id="KW-1185">Reference proteome</keyword>
<keyword evidence="3" id="KW-0472">Membrane</keyword>
<name>A0A839TC57_AZOMA</name>
<evidence type="ECO:0000256" key="3">
    <source>
        <dbReference type="SAM" id="Phobius"/>
    </source>
</evidence>
<dbReference type="Gene3D" id="1.20.1250.20">
    <property type="entry name" value="MFS general substrate transporter like domains"/>
    <property type="match status" value="1"/>
</dbReference>
<evidence type="ECO:0000313" key="4">
    <source>
        <dbReference type="EMBL" id="MBB3105183.1"/>
    </source>
</evidence>
<keyword evidence="3" id="KW-0812">Transmembrane</keyword>
<dbReference type="Proteomes" id="UP000549250">
    <property type="component" value="Unassembled WGS sequence"/>
</dbReference>
<keyword evidence="2" id="KW-1003">Cell membrane</keyword>
<dbReference type="InterPro" id="IPR050375">
    <property type="entry name" value="MFS_TsgA-like"/>
</dbReference>
<comment type="subcellular location">
    <subcellularLocation>
        <location evidence="1">Cell inner membrane</location>
        <topology evidence="1">Multi-pass membrane protein</topology>
    </subcellularLocation>
</comment>
<evidence type="ECO:0000313" key="5">
    <source>
        <dbReference type="Proteomes" id="UP000549250"/>
    </source>
</evidence>
<accession>A0A839TC57</accession>
<feature type="transmembrane region" description="Helical" evidence="3">
    <location>
        <begin position="12"/>
        <end position="32"/>
    </location>
</feature>
<feature type="non-terminal residue" evidence="4">
    <location>
        <position position="1"/>
    </location>
</feature>
<sequence length="65" mass="6445">SEGLGERAAEGSGLICCAIVGGAIVPPLTGYAADTTSLAAALVIPAICYAGISGYGWYARRPQAC</sequence>
<feature type="transmembrane region" description="Helical" evidence="3">
    <location>
        <begin position="38"/>
        <end position="58"/>
    </location>
</feature>
<dbReference type="PANTHER" id="PTHR43702">
    <property type="entry name" value="L-FUCOSE-PROTON SYMPORTER"/>
    <property type="match status" value="1"/>
</dbReference>
<gene>
    <name evidence="4" type="ORF">FHR87_003618</name>
</gene>
<dbReference type="AlphaFoldDB" id="A0A839TC57"/>
<protein>
    <submittedName>
        <fullName evidence="4">Fucose permease</fullName>
    </submittedName>
</protein>